<feature type="compositionally biased region" description="Acidic residues" evidence="1">
    <location>
        <begin position="152"/>
        <end position="161"/>
    </location>
</feature>
<name>A0ABD3P6R7_9STRA</name>
<dbReference type="AlphaFoldDB" id="A0ABD3P6R7"/>
<comment type="caution">
    <text evidence="3">The sequence shown here is derived from an EMBL/GenBank/DDBJ whole genome shotgun (WGS) entry which is preliminary data.</text>
</comment>
<keyword evidence="2" id="KW-0812">Transmembrane</keyword>
<feature type="compositionally biased region" description="Basic and acidic residues" evidence="1">
    <location>
        <begin position="68"/>
        <end position="80"/>
    </location>
</feature>
<evidence type="ECO:0000313" key="4">
    <source>
        <dbReference type="Proteomes" id="UP001530315"/>
    </source>
</evidence>
<dbReference type="Proteomes" id="UP001530315">
    <property type="component" value="Unassembled WGS sequence"/>
</dbReference>
<feature type="compositionally biased region" description="Low complexity" evidence="1">
    <location>
        <begin position="252"/>
        <end position="263"/>
    </location>
</feature>
<evidence type="ECO:0000256" key="2">
    <source>
        <dbReference type="SAM" id="Phobius"/>
    </source>
</evidence>
<gene>
    <name evidence="3" type="ORF">ACHAW5_005187</name>
</gene>
<protein>
    <submittedName>
        <fullName evidence="3">Uncharacterized protein</fullName>
    </submittedName>
</protein>
<feature type="region of interest" description="Disordered" evidence="1">
    <location>
        <begin position="228"/>
        <end position="264"/>
    </location>
</feature>
<feature type="compositionally biased region" description="Low complexity" evidence="1">
    <location>
        <begin position="234"/>
        <end position="243"/>
    </location>
</feature>
<feature type="region of interest" description="Disordered" evidence="1">
    <location>
        <begin position="31"/>
        <end position="119"/>
    </location>
</feature>
<proteinExistence type="predicted"/>
<evidence type="ECO:0000313" key="3">
    <source>
        <dbReference type="EMBL" id="KAL3783702.1"/>
    </source>
</evidence>
<keyword evidence="2" id="KW-1133">Transmembrane helix</keyword>
<keyword evidence="4" id="KW-1185">Reference proteome</keyword>
<feature type="compositionally biased region" description="Low complexity" evidence="1">
    <location>
        <begin position="293"/>
        <end position="310"/>
    </location>
</feature>
<feature type="region of interest" description="Disordered" evidence="1">
    <location>
        <begin position="281"/>
        <end position="326"/>
    </location>
</feature>
<accession>A0ABD3P6R7</accession>
<keyword evidence="2" id="KW-0472">Membrane</keyword>
<reference evidence="3 4" key="1">
    <citation type="submission" date="2024-10" db="EMBL/GenBank/DDBJ databases">
        <title>Updated reference genomes for cyclostephanoid diatoms.</title>
        <authorList>
            <person name="Roberts W.R."/>
            <person name="Alverson A.J."/>
        </authorList>
    </citation>
    <scope>NUCLEOTIDE SEQUENCE [LARGE SCALE GENOMIC DNA]</scope>
    <source>
        <strain evidence="3 4">AJA276-08</strain>
    </source>
</reference>
<evidence type="ECO:0000256" key="1">
    <source>
        <dbReference type="SAM" id="MobiDB-lite"/>
    </source>
</evidence>
<sequence length="423" mass="46168">MSFVARSRARPRRGVAIAAIDEDEAEIVEFYEREEMMERGTPPAKGRRDDNEDDNEDTWRRLLGGTKRQGDGDDGFRGDDPSGPSSAESPCENSHRRSASDSSLLGHPHHHPAGENTRRHSKCDLYYSRVLGQLLNYEDEDVGDAVRPLTDQGEDEGDGDDAPCHDVRDCQISVLENFSSLTSEEEFEGANELEHDRADPTATADDTPPDPRQYAISAGVSLFERTPTAGEGQGQVQEPGQEQACYRPPSPLSSSSSISSLSSEGFDIEAPSAKLLCASITPVSPGGEEQVSRRPTPTAAAADAEYDVASPTNNTPTRSNLHHDQSRCTLRGEKNLSSRRRVSFSPEVEVCNITPGHAATTGQKRVHELSFEGYLYIMLLAVAVAIAVFSLVPAHPSLSPVHSRGDIFRLTENLLNSQWDVEL</sequence>
<organism evidence="3 4">
    <name type="scientific">Stephanodiscus triporus</name>
    <dbReference type="NCBI Taxonomy" id="2934178"/>
    <lineage>
        <taxon>Eukaryota</taxon>
        <taxon>Sar</taxon>
        <taxon>Stramenopiles</taxon>
        <taxon>Ochrophyta</taxon>
        <taxon>Bacillariophyta</taxon>
        <taxon>Coscinodiscophyceae</taxon>
        <taxon>Thalassiosirophycidae</taxon>
        <taxon>Stephanodiscales</taxon>
        <taxon>Stephanodiscaceae</taxon>
        <taxon>Stephanodiscus</taxon>
    </lineage>
</organism>
<feature type="transmembrane region" description="Helical" evidence="2">
    <location>
        <begin position="373"/>
        <end position="392"/>
    </location>
</feature>
<dbReference type="EMBL" id="JALLAZ020000959">
    <property type="protein sequence ID" value="KAL3783702.1"/>
    <property type="molecule type" value="Genomic_DNA"/>
</dbReference>
<feature type="region of interest" description="Disordered" evidence="1">
    <location>
        <begin position="181"/>
        <end position="214"/>
    </location>
</feature>
<feature type="region of interest" description="Disordered" evidence="1">
    <location>
        <begin position="147"/>
        <end position="166"/>
    </location>
</feature>